<dbReference type="InParanoid" id="D0N0P1"/>
<gene>
    <name evidence="1" type="ORF">PITG_04150</name>
</gene>
<dbReference type="PANTHER" id="PTHR45023">
    <property type="match status" value="1"/>
</dbReference>
<reference evidence="2" key="1">
    <citation type="journal article" date="2009" name="Nature">
        <title>Genome sequence and analysis of the Irish potato famine pathogen Phytophthora infestans.</title>
        <authorList>
            <consortium name="The Broad Institute Genome Sequencing Platform"/>
            <person name="Haas B.J."/>
            <person name="Kamoun S."/>
            <person name="Zody M.C."/>
            <person name="Jiang R.H."/>
            <person name="Handsaker R.E."/>
            <person name="Cano L.M."/>
            <person name="Grabherr M."/>
            <person name="Kodira C.D."/>
            <person name="Raffaele S."/>
            <person name="Torto-Alalibo T."/>
            <person name="Bozkurt T.O."/>
            <person name="Ah-Fong A.M."/>
            <person name="Alvarado L."/>
            <person name="Anderson V.L."/>
            <person name="Armstrong M.R."/>
            <person name="Avrova A."/>
            <person name="Baxter L."/>
            <person name="Beynon J."/>
            <person name="Boevink P.C."/>
            <person name="Bollmann S.R."/>
            <person name="Bos J.I."/>
            <person name="Bulone V."/>
            <person name="Cai G."/>
            <person name="Cakir C."/>
            <person name="Carrington J.C."/>
            <person name="Chawner M."/>
            <person name="Conti L."/>
            <person name="Costanzo S."/>
            <person name="Ewan R."/>
            <person name="Fahlgren N."/>
            <person name="Fischbach M.A."/>
            <person name="Fugelstad J."/>
            <person name="Gilroy E.M."/>
            <person name="Gnerre S."/>
            <person name="Green P.J."/>
            <person name="Grenville-Briggs L.J."/>
            <person name="Griffith J."/>
            <person name="Grunwald N.J."/>
            <person name="Horn K."/>
            <person name="Horner N.R."/>
            <person name="Hu C.H."/>
            <person name="Huitema E."/>
            <person name="Jeong D.H."/>
            <person name="Jones A.M."/>
            <person name="Jones J.D."/>
            <person name="Jones R.W."/>
            <person name="Karlsson E.K."/>
            <person name="Kunjeti S.G."/>
            <person name="Lamour K."/>
            <person name="Liu Z."/>
            <person name="Ma L."/>
            <person name="Maclean D."/>
            <person name="Chibucos M.C."/>
            <person name="McDonald H."/>
            <person name="McWalters J."/>
            <person name="Meijer H.J."/>
            <person name="Morgan W."/>
            <person name="Morris P.F."/>
            <person name="Munro C.A."/>
            <person name="O'Neill K."/>
            <person name="Ospina-Giraldo M."/>
            <person name="Pinzon A."/>
            <person name="Pritchard L."/>
            <person name="Ramsahoye B."/>
            <person name="Ren Q."/>
            <person name="Restrepo S."/>
            <person name="Roy S."/>
            <person name="Sadanandom A."/>
            <person name="Savidor A."/>
            <person name="Schornack S."/>
            <person name="Schwartz D.C."/>
            <person name="Schumann U.D."/>
            <person name="Schwessinger B."/>
            <person name="Seyer L."/>
            <person name="Sharpe T."/>
            <person name="Silvar C."/>
            <person name="Song J."/>
            <person name="Studholme D.J."/>
            <person name="Sykes S."/>
            <person name="Thines M."/>
            <person name="van de Vondervoort P.J."/>
            <person name="Phuntumart V."/>
            <person name="Wawra S."/>
            <person name="Weide R."/>
            <person name="Win J."/>
            <person name="Young C."/>
            <person name="Zhou S."/>
            <person name="Fry W."/>
            <person name="Meyers B.C."/>
            <person name="van West P."/>
            <person name="Ristaino J."/>
            <person name="Govers F."/>
            <person name="Birch P.R."/>
            <person name="Whisson S.C."/>
            <person name="Judelson H.S."/>
            <person name="Nusbaum C."/>
        </authorList>
    </citation>
    <scope>NUCLEOTIDE SEQUENCE [LARGE SCALE GENOMIC DNA]</scope>
    <source>
        <strain evidence="2">T30-4</strain>
    </source>
</reference>
<dbReference type="VEuPathDB" id="FungiDB:PITG_04150"/>
<name>D0N0P1_PHYIT</name>
<dbReference type="KEGG" id="pif:PITG_04150"/>
<dbReference type="STRING" id="403677.D0N0P1"/>
<accession>D0N0P1</accession>
<evidence type="ECO:0000313" key="1">
    <source>
        <dbReference type="EMBL" id="EEY67204.1"/>
    </source>
</evidence>
<dbReference type="GeneID" id="9479722"/>
<dbReference type="RefSeq" id="XP_002905852.1">
    <property type="nucleotide sequence ID" value="XM_002905806.1"/>
</dbReference>
<evidence type="ECO:0000313" key="2">
    <source>
        <dbReference type="Proteomes" id="UP000006643"/>
    </source>
</evidence>
<dbReference type="AlphaFoldDB" id="D0N0P1"/>
<dbReference type="PANTHER" id="PTHR45023:SF4">
    <property type="entry name" value="GLYCINE-RICH PROTEIN-RELATED"/>
    <property type="match status" value="1"/>
</dbReference>
<organism evidence="1 2">
    <name type="scientific">Phytophthora infestans (strain T30-4)</name>
    <name type="common">Potato late blight agent</name>
    <dbReference type="NCBI Taxonomy" id="403677"/>
    <lineage>
        <taxon>Eukaryota</taxon>
        <taxon>Sar</taxon>
        <taxon>Stramenopiles</taxon>
        <taxon>Oomycota</taxon>
        <taxon>Peronosporomycetes</taxon>
        <taxon>Peronosporales</taxon>
        <taxon>Peronosporaceae</taxon>
        <taxon>Phytophthora</taxon>
    </lineage>
</organism>
<proteinExistence type="predicted"/>
<dbReference type="HOGENOM" id="CLU_079265_0_0_1"/>
<sequence length="260" mass="29298">MGKGREWSAEETIQLCRSWLETSEDPIRGAGQKKGSFYAKVYQHWLAQRGAGADERSEAAVSGRWKKLQPEVTKFEGIFSKLKSKERSGWNEEMFVKSAVSIYGERHKQPFEFLDAWNELRDKPKWTQRLTTSSTTLGTKRKKEAVPRPESQKAAKAAKIAGSVGKDGLPTDLHLRFVAASEKKALVMEKQFQYSIFMQAPDSAESQEYFAIQRQAILAQLRASTCDALSKEGDKESRDANANSETIGDSFFNQLSDMLN</sequence>
<dbReference type="EMBL" id="DS028122">
    <property type="protein sequence ID" value="EEY67204.1"/>
    <property type="molecule type" value="Genomic_DNA"/>
</dbReference>
<evidence type="ECO:0008006" key="3">
    <source>
        <dbReference type="Google" id="ProtNLM"/>
    </source>
</evidence>
<dbReference type="Proteomes" id="UP000006643">
    <property type="component" value="Unassembled WGS sequence"/>
</dbReference>
<keyword evidence="2" id="KW-1185">Reference proteome</keyword>
<dbReference type="OrthoDB" id="128346at2759"/>
<protein>
    <recommendedName>
        <fullName evidence="3">No apical meristem-associated C-terminal domain-containing protein</fullName>
    </recommendedName>
</protein>
<dbReference type="eggNOG" id="ENOG502STQ8">
    <property type="taxonomic scope" value="Eukaryota"/>
</dbReference>